<dbReference type="InterPro" id="IPR001387">
    <property type="entry name" value="Cro/C1-type_HTH"/>
</dbReference>
<dbReference type="EMBL" id="PDOC01000063">
    <property type="protein sequence ID" value="PIL41912.1"/>
    <property type="molecule type" value="Genomic_DNA"/>
</dbReference>
<dbReference type="Proteomes" id="UP000230390">
    <property type="component" value="Unassembled WGS sequence"/>
</dbReference>
<comment type="caution">
    <text evidence="2">The sequence shown here is derived from an EMBL/GenBank/DDBJ whole genome shotgun (WGS) entry which is preliminary data.</text>
</comment>
<accession>A0A2G8T7D3</accession>
<dbReference type="OrthoDB" id="9796786at2"/>
<dbReference type="SUPFAM" id="SSF47413">
    <property type="entry name" value="lambda repressor-like DNA-binding domains"/>
    <property type="match status" value="1"/>
</dbReference>
<dbReference type="PANTHER" id="PTHR40455">
    <property type="entry name" value="ANTITOXIN HIGA"/>
    <property type="match status" value="1"/>
</dbReference>
<reference evidence="2 3" key="1">
    <citation type="submission" date="2017-10" db="EMBL/GenBank/DDBJ databases">
        <title>Massilia psychrophilum sp. nov., a novel purple-pigmented bacterium isolated from Tianshan glacier, Xinjiang Municipality, China.</title>
        <authorList>
            <person name="Wang H."/>
        </authorList>
    </citation>
    <scope>NUCLEOTIDE SEQUENCE [LARGE SCALE GENOMIC DNA]</scope>
    <source>
        <strain evidence="2 3">JCM 30074</strain>
    </source>
</reference>
<feature type="domain" description="HTH cro/C1-type" evidence="1">
    <location>
        <begin position="87"/>
        <end position="139"/>
    </location>
</feature>
<proteinExistence type="predicted"/>
<sequence>METLMDRQVISDITSRFQALAALVPLRAIRTDVDYEKAVTILNQLLDAGAADESSPLGDVTNALGAVIGDYEDLHNPAQEVTPAATLRFLMQQHQLTQSDLPEIGSQGVVSEILRGKRELNVRQIKELAGRFQVPAAVFI</sequence>
<organism evidence="2 3">
    <name type="scientific">Massilia eurypsychrophila</name>
    <dbReference type="NCBI Taxonomy" id="1485217"/>
    <lineage>
        <taxon>Bacteria</taxon>
        <taxon>Pseudomonadati</taxon>
        <taxon>Pseudomonadota</taxon>
        <taxon>Betaproteobacteria</taxon>
        <taxon>Burkholderiales</taxon>
        <taxon>Oxalobacteraceae</taxon>
        <taxon>Telluria group</taxon>
        <taxon>Massilia</taxon>
    </lineage>
</organism>
<gene>
    <name evidence="2" type="ORF">CR105_27145</name>
</gene>
<dbReference type="GO" id="GO:0006355">
    <property type="term" value="P:regulation of DNA-templated transcription"/>
    <property type="evidence" value="ECO:0007669"/>
    <property type="project" value="InterPro"/>
</dbReference>
<keyword evidence="3" id="KW-1185">Reference proteome</keyword>
<dbReference type="RefSeq" id="WP_099794068.1">
    <property type="nucleotide sequence ID" value="NZ_JBHLYV010000063.1"/>
</dbReference>
<dbReference type="PANTHER" id="PTHR40455:SF1">
    <property type="entry name" value="ANTITOXIN HIGA"/>
    <property type="match status" value="1"/>
</dbReference>
<dbReference type="AlphaFoldDB" id="A0A2G8T7D3"/>
<dbReference type="PROSITE" id="PS50943">
    <property type="entry name" value="HTH_CROC1"/>
    <property type="match status" value="1"/>
</dbReference>
<evidence type="ECO:0000259" key="1">
    <source>
        <dbReference type="PROSITE" id="PS50943"/>
    </source>
</evidence>
<dbReference type="InterPro" id="IPR039060">
    <property type="entry name" value="Antitox_HigA"/>
</dbReference>
<dbReference type="InterPro" id="IPR010982">
    <property type="entry name" value="Lambda_DNA-bd_dom_sf"/>
</dbReference>
<protein>
    <submittedName>
        <fullName evidence="2">Transcriptional regulator</fullName>
    </submittedName>
</protein>
<dbReference type="GO" id="GO:0001046">
    <property type="term" value="F:core promoter sequence-specific DNA binding"/>
    <property type="evidence" value="ECO:0007669"/>
    <property type="project" value="TreeGrafter"/>
</dbReference>
<name>A0A2G8T7D3_9BURK</name>
<evidence type="ECO:0000313" key="3">
    <source>
        <dbReference type="Proteomes" id="UP000230390"/>
    </source>
</evidence>
<dbReference type="SMART" id="SM00530">
    <property type="entry name" value="HTH_XRE"/>
    <property type="match status" value="1"/>
</dbReference>
<evidence type="ECO:0000313" key="2">
    <source>
        <dbReference type="EMBL" id="PIL41912.1"/>
    </source>
</evidence>